<accession>A0A212KMX9</accession>
<sequence length="140" mass="15451">MAYATQDDLISRFGEDEIRGLSDRARTGAIDAAVVAKAIADASSTIDSYLGARYRLPLAEIDPRLTRIAADLARRYLYSERATDEVLAIEKRALDWLRDVANGKAVIAVPSNAPTPSGMVVMVEESRPVFRDRRNRIGGW</sequence>
<proteinExistence type="predicted"/>
<gene>
    <name evidence="1" type="ORF">KL86APRO_40059</name>
</gene>
<dbReference type="EMBL" id="FLUO01000004">
    <property type="protein sequence ID" value="SBW13037.1"/>
    <property type="molecule type" value="Genomic_DNA"/>
</dbReference>
<evidence type="ECO:0000313" key="1">
    <source>
        <dbReference type="EMBL" id="SBW13037.1"/>
    </source>
</evidence>
<reference evidence="1" key="1">
    <citation type="submission" date="2016-04" db="EMBL/GenBank/DDBJ databases">
        <authorList>
            <person name="Evans L.H."/>
            <person name="Alamgir A."/>
            <person name="Owens N."/>
            <person name="Weber N.D."/>
            <person name="Virtaneva K."/>
            <person name="Barbian K."/>
            <person name="Babar A."/>
            <person name="Rosenke K."/>
        </authorList>
    </citation>
    <scope>NUCLEOTIDE SEQUENCE</scope>
    <source>
        <strain evidence="1">86</strain>
    </source>
</reference>
<protein>
    <recommendedName>
        <fullName evidence="2">DUF1320 domain-containing protein</fullName>
    </recommendedName>
</protein>
<evidence type="ECO:0008006" key="2">
    <source>
        <dbReference type="Google" id="ProtNLM"/>
    </source>
</evidence>
<dbReference type="Pfam" id="PF07030">
    <property type="entry name" value="Phage_Mu_Gp36"/>
    <property type="match status" value="1"/>
</dbReference>
<name>A0A212KMX9_9PROT</name>
<dbReference type="InterPro" id="IPR009752">
    <property type="entry name" value="Phage_Mu_GpJ"/>
</dbReference>
<dbReference type="AlphaFoldDB" id="A0A212KMX9"/>
<organism evidence="1">
    <name type="scientific">uncultured Alphaproteobacteria bacterium</name>
    <dbReference type="NCBI Taxonomy" id="91750"/>
    <lineage>
        <taxon>Bacteria</taxon>
        <taxon>Pseudomonadati</taxon>
        <taxon>Pseudomonadota</taxon>
        <taxon>Alphaproteobacteria</taxon>
        <taxon>environmental samples</taxon>
    </lineage>
</organism>